<dbReference type="PANTHER" id="PTHR40465:SF1">
    <property type="entry name" value="DUF6534 DOMAIN-CONTAINING PROTEIN"/>
    <property type="match status" value="1"/>
</dbReference>
<dbReference type="EMBL" id="JAKELL010000071">
    <property type="protein sequence ID" value="KAH8984833.1"/>
    <property type="molecule type" value="Genomic_DNA"/>
</dbReference>
<feature type="transmembrane region" description="Helical" evidence="2">
    <location>
        <begin position="15"/>
        <end position="40"/>
    </location>
</feature>
<feature type="compositionally biased region" description="Basic and acidic residues" evidence="1">
    <location>
        <begin position="307"/>
        <end position="317"/>
    </location>
</feature>
<feature type="transmembrane region" description="Helical" evidence="2">
    <location>
        <begin position="265"/>
        <end position="286"/>
    </location>
</feature>
<feature type="transmembrane region" description="Helical" evidence="2">
    <location>
        <begin position="194"/>
        <end position="220"/>
    </location>
</feature>
<feature type="non-terminal residue" evidence="4">
    <location>
        <position position="389"/>
    </location>
</feature>
<evidence type="ECO:0000313" key="4">
    <source>
        <dbReference type="EMBL" id="KAH8984833.1"/>
    </source>
</evidence>
<feature type="transmembrane region" description="Helical" evidence="2">
    <location>
        <begin position="88"/>
        <end position="112"/>
    </location>
</feature>
<dbReference type="Proteomes" id="UP001201163">
    <property type="component" value="Unassembled WGS sequence"/>
</dbReference>
<name>A0AAD4QAM4_9AGAM</name>
<proteinExistence type="predicted"/>
<accession>A0AAD4QAM4</accession>
<keyword evidence="2" id="KW-0812">Transmembrane</keyword>
<dbReference type="InterPro" id="IPR045339">
    <property type="entry name" value="DUF6534"/>
</dbReference>
<comment type="caution">
    <text evidence="4">The sequence shown here is derived from an EMBL/GenBank/DDBJ whole genome shotgun (WGS) entry which is preliminary data.</text>
</comment>
<feature type="transmembrane region" description="Helical" evidence="2">
    <location>
        <begin position="52"/>
        <end position="76"/>
    </location>
</feature>
<dbReference type="Pfam" id="PF20152">
    <property type="entry name" value="DUF6534"/>
    <property type="match status" value="1"/>
</dbReference>
<organism evidence="4 5">
    <name type="scientific">Lactarius akahatsu</name>
    <dbReference type="NCBI Taxonomy" id="416441"/>
    <lineage>
        <taxon>Eukaryota</taxon>
        <taxon>Fungi</taxon>
        <taxon>Dikarya</taxon>
        <taxon>Basidiomycota</taxon>
        <taxon>Agaricomycotina</taxon>
        <taxon>Agaricomycetes</taxon>
        <taxon>Russulales</taxon>
        <taxon>Russulaceae</taxon>
        <taxon>Lactarius</taxon>
    </lineage>
</organism>
<keyword evidence="2" id="KW-1133">Transmembrane helix</keyword>
<feature type="transmembrane region" description="Helical" evidence="2">
    <location>
        <begin position="152"/>
        <end position="174"/>
    </location>
</feature>
<keyword evidence="5" id="KW-1185">Reference proteome</keyword>
<feature type="transmembrane region" description="Helical" evidence="2">
    <location>
        <begin position="232"/>
        <end position="259"/>
    </location>
</feature>
<dbReference type="AlphaFoldDB" id="A0AAD4QAM4"/>
<feature type="compositionally biased region" description="Polar residues" evidence="1">
    <location>
        <begin position="320"/>
        <end position="344"/>
    </location>
</feature>
<keyword evidence="2" id="KW-0472">Membrane</keyword>
<sequence length="389" mass="43398">MMPGSAVADIRNSLGVAFIGLLISTSLFGLTILQTWVYFWNYRKRDPKALKFFIVFITVTDTINIILGAYTIYWYLVLNFGDVESLDHILWALSAQTAIGTVAVASLQMFVVRTLPLTCYMSNEAKLLRKTSLYSEPEYYLPNSHRKLPLSYFTEAPVIVVSQVVLVAISFSFGMLSVAKDFAIKRFSKFHTVLWVPCVGLGIVAVTELLIAASMCWSLYRKRTGFGRTDSIVMTLMAYTINSNLLTSLLGTAAIISFVVSPSSLFWLAFCWVMNECSINSMLALLNSRDYIRDRTSANKTFSMSSIRHEQRSEAHGSKPRQTGVSVTVHHSATSDLSRNNSGPSVEPTFEIPKPMGLRISRSTVRWLDHDVLKSLEDVFLSVGTDVGN</sequence>
<gene>
    <name evidence="4" type="ORF">EDB92DRAFT_2116952</name>
</gene>
<evidence type="ECO:0000259" key="3">
    <source>
        <dbReference type="Pfam" id="PF20152"/>
    </source>
</evidence>
<protein>
    <recommendedName>
        <fullName evidence="3">DUF6534 domain-containing protein</fullName>
    </recommendedName>
</protein>
<evidence type="ECO:0000313" key="5">
    <source>
        <dbReference type="Proteomes" id="UP001201163"/>
    </source>
</evidence>
<dbReference type="PANTHER" id="PTHR40465">
    <property type="entry name" value="CHROMOSOME 1, WHOLE GENOME SHOTGUN SEQUENCE"/>
    <property type="match status" value="1"/>
</dbReference>
<evidence type="ECO:0000256" key="1">
    <source>
        <dbReference type="SAM" id="MobiDB-lite"/>
    </source>
</evidence>
<reference evidence="4" key="1">
    <citation type="submission" date="2022-01" db="EMBL/GenBank/DDBJ databases">
        <title>Comparative genomics reveals a dynamic genome evolution in the ectomycorrhizal milk-cap (Lactarius) mushrooms.</title>
        <authorList>
            <consortium name="DOE Joint Genome Institute"/>
            <person name="Lebreton A."/>
            <person name="Tang N."/>
            <person name="Kuo A."/>
            <person name="LaButti K."/>
            <person name="Drula E."/>
            <person name="Barry K."/>
            <person name="Clum A."/>
            <person name="Lipzen A."/>
            <person name="Mousain D."/>
            <person name="Ng V."/>
            <person name="Wang R."/>
            <person name="Wang X."/>
            <person name="Dai Y."/>
            <person name="Henrissat B."/>
            <person name="Grigoriev I.V."/>
            <person name="Guerin-Laguette A."/>
            <person name="Yu F."/>
            <person name="Martin F.M."/>
        </authorList>
    </citation>
    <scope>NUCLEOTIDE SEQUENCE</scope>
    <source>
        <strain evidence="4">QP</strain>
    </source>
</reference>
<feature type="domain" description="DUF6534" evidence="3">
    <location>
        <begin position="205"/>
        <end position="291"/>
    </location>
</feature>
<feature type="region of interest" description="Disordered" evidence="1">
    <location>
        <begin position="302"/>
        <end position="351"/>
    </location>
</feature>
<evidence type="ECO:0000256" key="2">
    <source>
        <dbReference type="SAM" id="Phobius"/>
    </source>
</evidence>